<comment type="caution">
    <text evidence="2">The sequence shown here is derived from an EMBL/GenBank/DDBJ whole genome shotgun (WGS) entry which is preliminary data.</text>
</comment>
<evidence type="ECO:0000313" key="2">
    <source>
        <dbReference type="EMBL" id="KTB37028.1"/>
    </source>
</evidence>
<protein>
    <submittedName>
        <fullName evidence="2">Uncharacterized protein</fullName>
    </submittedName>
</protein>
<feature type="compositionally biased region" description="Polar residues" evidence="1">
    <location>
        <begin position="29"/>
        <end position="43"/>
    </location>
</feature>
<feature type="region of interest" description="Disordered" evidence="1">
    <location>
        <begin position="1"/>
        <end position="49"/>
    </location>
</feature>
<gene>
    <name evidence="2" type="ORF">WG66_10369</name>
</gene>
<proteinExistence type="predicted"/>
<dbReference type="AlphaFoldDB" id="A0A0W0FL29"/>
<organism evidence="2 3">
    <name type="scientific">Moniliophthora roreri</name>
    <name type="common">Frosty pod rot fungus</name>
    <name type="synonym">Monilia roreri</name>
    <dbReference type="NCBI Taxonomy" id="221103"/>
    <lineage>
        <taxon>Eukaryota</taxon>
        <taxon>Fungi</taxon>
        <taxon>Dikarya</taxon>
        <taxon>Basidiomycota</taxon>
        <taxon>Agaricomycotina</taxon>
        <taxon>Agaricomycetes</taxon>
        <taxon>Agaricomycetidae</taxon>
        <taxon>Agaricales</taxon>
        <taxon>Marasmiineae</taxon>
        <taxon>Marasmiaceae</taxon>
        <taxon>Moniliophthora</taxon>
    </lineage>
</organism>
<name>A0A0W0FL29_MONRR</name>
<dbReference type="EMBL" id="LATX01001870">
    <property type="protein sequence ID" value="KTB37028.1"/>
    <property type="molecule type" value="Genomic_DNA"/>
</dbReference>
<accession>A0A0W0FL29</accession>
<reference evidence="2 3" key="1">
    <citation type="submission" date="2015-12" db="EMBL/GenBank/DDBJ databases">
        <title>Draft genome sequence of Moniliophthora roreri, the causal agent of frosty pod rot of cacao.</title>
        <authorList>
            <person name="Aime M.C."/>
            <person name="Diaz-Valderrama J.R."/>
            <person name="Kijpornyongpan T."/>
            <person name="Phillips-Mora W."/>
        </authorList>
    </citation>
    <scope>NUCLEOTIDE SEQUENCE [LARGE SCALE GENOMIC DNA]</scope>
    <source>
        <strain evidence="2 3">MCA 2952</strain>
    </source>
</reference>
<sequence>MPNSIPRSPRRLSRPVSTDTDGSNDNSSRAESGNSQRTSATQTDNDDKSGIVTIQVSKAFAEQAALNTITKLQGEISVLEDTLKENQACNNITATFPPDRILG</sequence>
<feature type="compositionally biased region" description="Low complexity" evidence="1">
    <location>
        <begin position="14"/>
        <end position="27"/>
    </location>
</feature>
<evidence type="ECO:0000313" key="3">
    <source>
        <dbReference type="Proteomes" id="UP000054988"/>
    </source>
</evidence>
<dbReference type="Proteomes" id="UP000054988">
    <property type="component" value="Unassembled WGS sequence"/>
</dbReference>
<evidence type="ECO:0000256" key="1">
    <source>
        <dbReference type="SAM" id="MobiDB-lite"/>
    </source>
</evidence>